<reference evidence="2 3" key="1">
    <citation type="submission" date="2017-02" db="EMBL/GenBank/DDBJ databases">
        <title>Bacillus pseudomycoides isolate FSL K6-0042.</title>
        <authorList>
            <person name="Kovac J."/>
        </authorList>
    </citation>
    <scope>NUCLEOTIDE SEQUENCE [LARGE SCALE GENOMIC DNA]</scope>
    <source>
        <strain evidence="2 3">FSL K6-0042</strain>
    </source>
</reference>
<keyword evidence="1" id="KW-0812">Transmembrane</keyword>
<name>A0A1Y3MEE1_9BACI</name>
<dbReference type="AlphaFoldDB" id="A0A1Y3MEE1"/>
<evidence type="ECO:0000313" key="3">
    <source>
        <dbReference type="Proteomes" id="UP000195321"/>
    </source>
</evidence>
<proteinExistence type="predicted"/>
<dbReference type="EMBL" id="MWPX01000034">
    <property type="protein sequence ID" value="OUM46800.1"/>
    <property type="molecule type" value="Genomic_DNA"/>
</dbReference>
<keyword evidence="1" id="KW-0472">Membrane</keyword>
<evidence type="ECO:0000256" key="1">
    <source>
        <dbReference type="SAM" id="Phobius"/>
    </source>
</evidence>
<feature type="transmembrane region" description="Helical" evidence="1">
    <location>
        <begin position="20"/>
        <end position="43"/>
    </location>
</feature>
<organism evidence="2 3">
    <name type="scientific">Bacillus pseudomycoides</name>
    <dbReference type="NCBI Taxonomy" id="64104"/>
    <lineage>
        <taxon>Bacteria</taxon>
        <taxon>Bacillati</taxon>
        <taxon>Bacillota</taxon>
        <taxon>Bacilli</taxon>
        <taxon>Bacillales</taxon>
        <taxon>Bacillaceae</taxon>
        <taxon>Bacillus</taxon>
        <taxon>Bacillus cereus group</taxon>
    </lineage>
</organism>
<gene>
    <name evidence="2" type="ORF">BW425_21565</name>
</gene>
<dbReference type="RefSeq" id="WP_088094416.1">
    <property type="nucleotide sequence ID" value="NZ_JBALMA010000509.1"/>
</dbReference>
<comment type="caution">
    <text evidence="2">The sequence shown here is derived from an EMBL/GenBank/DDBJ whole genome shotgun (WGS) entry which is preliminary data.</text>
</comment>
<protein>
    <submittedName>
        <fullName evidence="2">Uncharacterized protein</fullName>
    </submittedName>
</protein>
<accession>A0A1Y3MEE1</accession>
<dbReference type="Proteomes" id="UP000195321">
    <property type="component" value="Unassembled WGS sequence"/>
</dbReference>
<sequence length="60" mass="6985">MSEWKWREKEFAVEMNIRVYALTIASFVAGLAELIIGGVSYLVNNRLSEEMYSNWKAQLK</sequence>
<evidence type="ECO:0000313" key="2">
    <source>
        <dbReference type="EMBL" id="OUM46800.1"/>
    </source>
</evidence>
<keyword evidence="1" id="KW-1133">Transmembrane helix</keyword>